<name>A0AAV7ZM28_9EUKA</name>
<proteinExistence type="predicted"/>
<sequence>MRLCAYVASNAIPTNLLMRSLEKIYWLGDGRIVLHDALAKLNKYSMIDLDSENHKLDVHRLVQMVSRDKICEEEQKEIVKNLVVILSELYKFYRYNTNTFNIGNLYFYHVGQLLQNVNGRLSRMLCIKAYWKMGKTDDALDQFKDLKRIMEMDIKDMERRGKKALLPIEVSMFHIMRDCMTTKKNVEMRERYQERANSALEKFLEMKVQKRIILHQEVMEDVAKEGAVTVLNILYNLDAEFIEEKFPRKVLRMILNYVYQNIQRNIPEEEITKTQNKIYKYDKREREALKKSLYTKVLNLRNNYFRLGEIWSKELKREFKSRGVEKNGLKSFEYKEKEEVNTKRGIMLEYEDMNQRYGLDVDMIIEIEEERNFENPFTEALEKRKKLRIDEDKAIKRTDEIIRENKKEKKTTRRGENVREREIQKENDKETQCVNKSRKYQNNFPPVEKKNSNNSL</sequence>
<gene>
    <name evidence="3" type="ORF">M0812_01534</name>
</gene>
<dbReference type="Proteomes" id="UP001146793">
    <property type="component" value="Unassembled WGS sequence"/>
</dbReference>
<organism evidence="3 4">
    <name type="scientific">Anaeramoeba flamelloides</name>
    <dbReference type="NCBI Taxonomy" id="1746091"/>
    <lineage>
        <taxon>Eukaryota</taxon>
        <taxon>Metamonada</taxon>
        <taxon>Anaeramoebidae</taxon>
        <taxon>Anaeramoeba</taxon>
    </lineage>
</organism>
<evidence type="ECO:0000313" key="3">
    <source>
        <dbReference type="EMBL" id="KAJ3443071.1"/>
    </source>
</evidence>
<protein>
    <recommendedName>
        <fullName evidence="2">DUF7779 domain-containing protein</fullName>
    </recommendedName>
</protein>
<feature type="domain" description="DUF7779" evidence="2">
    <location>
        <begin position="6"/>
        <end position="74"/>
    </location>
</feature>
<comment type="caution">
    <text evidence="3">The sequence shown here is derived from an EMBL/GenBank/DDBJ whole genome shotgun (WGS) entry which is preliminary data.</text>
</comment>
<feature type="compositionally biased region" description="Polar residues" evidence="1">
    <location>
        <begin position="432"/>
        <end position="444"/>
    </location>
</feature>
<dbReference type="AlphaFoldDB" id="A0AAV7ZM28"/>
<reference evidence="3" key="1">
    <citation type="submission" date="2022-08" db="EMBL/GenBank/DDBJ databases">
        <title>Novel sulphate-reducing endosymbionts in the free-living metamonad Anaeramoeba.</title>
        <authorList>
            <person name="Jerlstrom-Hultqvist J."/>
            <person name="Cepicka I."/>
            <person name="Gallot-Lavallee L."/>
            <person name="Salas-Leiva D."/>
            <person name="Curtis B.A."/>
            <person name="Zahonova K."/>
            <person name="Pipaliya S."/>
            <person name="Dacks J."/>
            <person name="Roger A.J."/>
        </authorList>
    </citation>
    <scope>NUCLEOTIDE SEQUENCE</scope>
    <source>
        <strain evidence="3">Busselton2</strain>
    </source>
</reference>
<feature type="compositionally biased region" description="Basic and acidic residues" evidence="1">
    <location>
        <begin position="406"/>
        <end position="431"/>
    </location>
</feature>
<dbReference type="Pfam" id="PF25000">
    <property type="entry name" value="DUF7779"/>
    <property type="match status" value="1"/>
</dbReference>
<dbReference type="EMBL" id="JANTQA010000024">
    <property type="protein sequence ID" value="KAJ3443071.1"/>
    <property type="molecule type" value="Genomic_DNA"/>
</dbReference>
<accession>A0AAV7ZM28</accession>
<evidence type="ECO:0000259" key="2">
    <source>
        <dbReference type="Pfam" id="PF25000"/>
    </source>
</evidence>
<dbReference type="InterPro" id="IPR056681">
    <property type="entry name" value="DUF7779"/>
</dbReference>
<evidence type="ECO:0000256" key="1">
    <source>
        <dbReference type="SAM" id="MobiDB-lite"/>
    </source>
</evidence>
<feature type="region of interest" description="Disordered" evidence="1">
    <location>
        <begin position="406"/>
        <end position="456"/>
    </location>
</feature>
<evidence type="ECO:0000313" key="4">
    <source>
        <dbReference type="Proteomes" id="UP001146793"/>
    </source>
</evidence>
<feature type="compositionally biased region" description="Basic and acidic residues" evidence="1">
    <location>
        <begin position="447"/>
        <end position="456"/>
    </location>
</feature>